<proteinExistence type="predicted"/>
<dbReference type="EMBL" id="JACEIQ010000007">
    <property type="protein sequence ID" value="MBA4494455.1"/>
    <property type="molecule type" value="Genomic_DNA"/>
</dbReference>
<protein>
    <recommendedName>
        <fullName evidence="5">Nucleotidyltransferase</fullName>
    </recommendedName>
</protein>
<name>A0A7W1WQZ0_9BACL</name>
<dbReference type="Pfam" id="PF10335">
    <property type="entry name" value="DUF294_C"/>
    <property type="match status" value="1"/>
</dbReference>
<dbReference type="RefSeq" id="WP_181751693.1">
    <property type="nucleotide sequence ID" value="NZ_JACEIQ010000007.1"/>
</dbReference>
<dbReference type="CDD" id="cd05401">
    <property type="entry name" value="NT_GlnE_GlnD_like"/>
    <property type="match status" value="1"/>
</dbReference>
<feature type="domain" description="DUF294" evidence="2">
    <location>
        <begin position="219"/>
        <end position="356"/>
    </location>
</feature>
<dbReference type="InterPro" id="IPR018821">
    <property type="entry name" value="DUF294_put_nucleoTrafse_sb-bd"/>
</dbReference>
<dbReference type="Proteomes" id="UP000535491">
    <property type="component" value="Unassembled WGS sequence"/>
</dbReference>
<evidence type="ECO:0000313" key="3">
    <source>
        <dbReference type="EMBL" id="MBA4494455.1"/>
    </source>
</evidence>
<evidence type="ECO:0000259" key="1">
    <source>
        <dbReference type="Pfam" id="PF03445"/>
    </source>
</evidence>
<evidence type="ECO:0000313" key="4">
    <source>
        <dbReference type="Proteomes" id="UP000535491"/>
    </source>
</evidence>
<dbReference type="InterPro" id="IPR005105">
    <property type="entry name" value="GlnD_Uridyltrans_N"/>
</dbReference>
<gene>
    <name evidence="3" type="ORF">H1191_09065</name>
</gene>
<comment type="caution">
    <text evidence="3">The sequence shown here is derived from an EMBL/GenBank/DDBJ whole genome shotgun (WGS) entry which is preliminary data.</text>
</comment>
<evidence type="ECO:0000259" key="2">
    <source>
        <dbReference type="Pfam" id="PF10335"/>
    </source>
</evidence>
<sequence length="362" mass="42404">MARKSIEEIEKYQECGLFVKHIQAATTEQQLLELHLEMPEYIRRYFIRTKTPGSIACFRISYWHDLMMSRVIELAEQEVQIKIGRKLPAFSWLLFGSAGRREPTFRTDQDHGLVYIYPKKTEPNQVDEWFKRLADKVVTGLEQAGYPLCTGNVMSTNSRWRGPLEKWQTHFVDWAENPISEHHRFLMIAADLRHMYGDPSLAKRLQKYLYQVTRKYPKVLKKGAEFNSRLRMPLGFLNQWYKERYGYHSGTVNIKQSGYLQLVGSLRILSCKYAILESSSAKRVAKLLQNLGLTDPHATEIHKSLDLFLTLRLRRHVNCAALGKAPDDFLDPHQLDKGAEKQWKQAIKCVRWLQHETLKRLR</sequence>
<dbReference type="GO" id="GO:0008773">
    <property type="term" value="F:[protein-PII] uridylyltransferase activity"/>
    <property type="evidence" value="ECO:0007669"/>
    <property type="project" value="InterPro"/>
</dbReference>
<organism evidence="3 4">
    <name type="scientific">Paenactinomyces guangxiensis</name>
    <dbReference type="NCBI Taxonomy" id="1490290"/>
    <lineage>
        <taxon>Bacteria</taxon>
        <taxon>Bacillati</taxon>
        <taxon>Bacillota</taxon>
        <taxon>Bacilli</taxon>
        <taxon>Bacillales</taxon>
        <taxon>Thermoactinomycetaceae</taxon>
        <taxon>Paenactinomyces</taxon>
    </lineage>
</organism>
<dbReference type="Pfam" id="PF03445">
    <property type="entry name" value="DUF294"/>
    <property type="match status" value="1"/>
</dbReference>
<feature type="domain" description="Protein-PII uridylyltransferase N-terminal" evidence="1">
    <location>
        <begin position="60"/>
        <end position="178"/>
    </location>
</feature>
<keyword evidence="4" id="KW-1185">Reference proteome</keyword>
<reference evidence="3 4" key="1">
    <citation type="submission" date="2020-07" db="EMBL/GenBank/DDBJ databases">
        <authorList>
            <person name="Feng H."/>
        </authorList>
    </citation>
    <scope>NUCLEOTIDE SEQUENCE [LARGE SCALE GENOMIC DNA]</scope>
    <source>
        <strain evidence="4">s-10</strain>
    </source>
</reference>
<evidence type="ECO:0008006" key="5">
    <source>
        <dbReference type="Google" id="ProtNLM"/>
    </source>
</evidence>
<dbReference type="AlphaFoldDB" id="A0A7W1WQZ0"/>
<accession>A0A7W1WQZ0</accession>